<dbReference type="Proteomes" id="UP000193978">
    <property type="component" value="Chromosome"/>
</dbReference>
<accession>A0A1W6MUD7</accession>
<keyword evidence="1" id="KW-0472">Membrane</keyword>
<evidence type="ECO:0000256" key="1">
    <source>
        <dbReference type="SAM" id="Phobius"/>
    </source>
</evidence>
<reference evidence="2 3" key="1">
    <citation type="submission" date="2017-02" db="EMBL/GenBank/DDBJ databases">
        <authorList>
            <person name="Peterson S.W."/>
        </authorList>
    </citation>
    <scope>NUCLEOTIDE SEQUENCE [LARGE SCALE GENOMIC DNA]</scope>
    <source>
        <strain evidence="2 3">S285</strain>
    </source>
</reference>
<keyword evidence="3" id="KW-1185">Reference proteome</keyword>
<organism evidence="2 3">
    <name type="scientific">Methylocystis bryophila</name>
    <dbReference type="NCBI Taxonomy" id="655015"/>
    <lineage>
        <taxon>Bacteria</taxon>
        <taxon>Pseudomonadati</taxon>
        <taxon>Pseudomonadota</taxon>
        <taxon>Alphaproteobacteria</taxon>
        <taxon>Hyphomicrobiales</taxon>
        <taxon>Methylocystaceae</taxon>
        <taxon>Methylocystis</taxon>
    </lineage>
</organism>
<proteinExistence type="predicted"/>
<gene>
    <name evidence="2" type="ORF">B1812_08845</name>
</gene>
<dbReference type="STRING" id="655015.B1812_08845"/>
<protein>
    <submittedName>
        <fullName evidence="2">Uncharacterized protein</fullName>
    </submittedName>
</protein>
<keyword evidence="1" id="KW-1133">Transmembrane helix</keyword>
<keyword evidence="1" id="KW-0812">Transmembrane</keyword>
<feature type="transmembrane region" description="Helical" evidence="1">
    <location>
        <begin position="63"/>
        <end position="85"/>
    </location>
</feature>
<evidence type="ECO:0000313" key="2">
    <source>
        <dbReference type="EMBL" id="ARN81172.1"/>
    </source>
</evidence>
<sequence length="89" mass="9962">MFGSRGQLFIKLMKLNTTFAVVRRMDHACSLDLRRFGVIGQPEARRLRLRFGLLGDFIGRYGYGYAHGGVGVIGLILIVIVVLIWQGPI</sequence>
<dbReference type="KEGG" id="mbry:B1812_08845"/>
<dbReference type="AlphaFoldDB" id="A0A1W6MUD7"/>
<evidence type="ECO:0000313" key="3">
    <source>
        <dbReference type="Proteomes" id="UP000193978"/>
    </source>
</evidence>
<dbReference type="EMBL" id="CP019948">
    <property type="protein sequence ID" value="ARN81172.1"/>
    <property type="molecule type" value="Genomic_DNA"/>
</dbReference>
<name>A0A1W6MUD7_9HYPH</name>